<keyword evidence="6" id="KW-1185">Reference proteome</keyword>
<evidence type="ECO:0000313" key="6">
    <source>
        <dbReference type="Proteomes" id="UP000001930"/>
    </source>
</evidence>
<accession>Q2T2G4</accession>
<dbReference type="HOGENOM" id="CLU_083287_18_5_4"/>
<dbReference type="PROSITE" id="PS01117">
    <property type="entry name" value="HTH_MARR_1"/>
    <property type="match status" value="1"/>
</dbReference>
<evidence type="ECO:0000259" key="4">
    <source>
        <dbReference type="PROSITE" id="PS50995"/>
    </source>
</evidence>
<dbReference type="AlphaFoldDB" id="Q2T2G4"/>
<dbReference type="SMART" id="SM00347">
    <property type="entry name" value="HTH_MARR"/>
    <property type="match status" value="1"/>
</dbReference>
<evidence type="ECO:0000256" key="2">
    <source>
        <dbReference type="ARBA" id="ARBA00023125"/>
    </source>
</evidence>
<evidence type="ECO:0000256" key="3">
    <source>
        <dbReference type="ARBA" id="ARBA00023163"/>
    </source>
</evidence>
<organism evidence="5 6">
    <name type="scientific">Burkholderia thailandensis (strain ATCC 700388 / DSM 13276 / CCUG 48851 / CIP 106301 / E264)</name>
    <dbReference type="NCBI Taxonomy" id="271848"/>
    <lineage>
        <taxon>Bacteria</taxon>
        <taxon>Pseudomonadati</taxon>
        <taxon>Pseudomonadota</taxon>
        <taxon>Betaproteobacteria</taxon>
        <taxon>Burkholderiales</taxon>
        <taxon>Burkholderiaceae</taxon>
        <taxon>Burkholderia</taxon>
        <taxon>pseudomallei group</taxon>
    </lineage>
</organism>
<feature type="domain" description="HTH marR-type" evidence="4">
    <location>
        <begin position="27"/>
        <end position="159"/>
    </location>
</feature>
<dbReference type="GO" id="GO:0003677">
    <property type="term" value="F:DNA binding"/>
    <property type="evidence" value="ECO:0007669"/>
    <property type="project" value="UniProtKB-KW"/>
</dbReference>
<keyword evidence="2" id="KW-0238">DNA-binding</keyword>
<proteinExistence type="predicted"/>
<dbReference type="KEGG" id="bte:BTH_I0021"/>
<dbReference type="SMR" id="Q2T2G4"/>
<dbReference type="InterPro" id="IPR000835">
    <property type="entry name" value="HTH_MarR-typ"/>
</dbReference>
<evidence type="ECO:0000313" key="5">
    <source>
        <dbReference type="EMBL" id="ABC36772.1"/>
    </source>
</evidence>
<name>Q2T2G4_BURTA</name>
<dbReference type="InterPro" id="IPR036390">
    <property type="entry name" value="WH_DNA-bd_sf"/>
</dbReference>
<protein>
    <submittedName>
        <fullName evidence="5">Transcriptional regulator, MarR family</fullName>
    </submittedName>
</protein>
<evidence type="ECO:0000256" key="1">
    <source>
        <dbReference type="ARBA" id="ARBA00023015"/>
    </source>
</evidence>
<gene>
    <name evidence="5" type="ordered locus">BTH_I0021</name>
</gene>
<dbReference type="PRINTS" id="PR00598">
    <property type="entry name" value="HTHMARR"/>
</dbReference>
<dbReference type="PROSITE" id="PS50995">
    <property type="entry name" value="HTH_MARR_2"/>
    <property type="match status" value="1"/>
</dbReference>
<dbReference type="Proteomes" id="UP000001930">
    <property type="component" value="Chromosome I"/>
</dbReference>
<keyword evidence="3" id="KW-0804">Transcription</keyword>
<dbReference type="InterPro" id="IPR023187">
    <property type="entry name" value="Tscrpt_reg_MarR-type_CS"/>
</dbReference>
<dbReference type="SUPFAM" id="SSF46785">
    <property type="entry name" value="Winged helix' DNA-binding domain"/>
    <property type="match status" value="1"/>
</dbReference>
<keyword evidence="1" id="KW-0805">Transcription regulation</keyword>
<dbReference type="PANTHER" id="PTHR42756:SF1">
    <property type="entry name" value="TRANSCRIPTIONAL REPRESSOR OF EMRAB OPERON"/>
    <property type="match status" value="1"/>
</dbReference>
<dbReference type="Pfam" id="PF01047">
    <property type="entry name" value="MarR"/>
    <property type="match status" value="1"/>
</dbReference>
<dbReference type="GO" id="GO:0003700">
    <property type="term" value="F:DNA-binding transcription factor activity"/>
    <property type="evidence" value="ECO:0007669"/>
    <property type="project" value="InterPro"/>
</dbReference>
<dbReference type="Gene3D" id="1.10.10.10">
    <property type="entry name" value="Winged helix-like DNA-binding domain superfamily/Winged helix DNA-binding domain"/>
    <property type="match status" value="1"/>
</dbReference>
<dbReference type="PANTHER" id="PTHR42756">
    <property type="entry name" value="TRANSCRIPTIONAL REGULATOR, MARR"/>
    <property type="match status" value="1"/>
</dbReference>
<dbReference type="EMBL" id="CP000086">
    <property type="protein sequence ID" value="ABC36772.1"/>
    <property type="molecule type" value="Genomic_DNA"/>
</dbReference>
<dbReference type="InterPro" id="IPR036388">
    <property type="entry name" value="WH-like_DNA-bd_sf"/>
</dbReference>
<reference evidence="5 6" key="1">
    <citation type="journal article" date="2005" name="BMC Genomics">
        <title>Bacterial genome adaptation to niches: divergence of the potential virulence genes in three Burkholderia species of different survival strategies.</title>
        <authorList>
            <person name="Kim H.S."/>
            <person name="Schell M.A."/>
            <person name="Yu Y."/>
            <person name="Ulrich R.L."/>
            <person name="Sarria S.H."/>
            <person name="Nierman W.C."/>
            <person name="DeShazer D."/>
        </authorList>
    </citation>
    <scope>NUCLEOTIDE SEQUENCE [LARGE SCALE GENOMIC DNA]</scope>
    <source>
        <strain evidence="6">ATCC 700388 / DSM 13276 / CCUG 48851 / CIP 106301 / E264</strain>
    </source>
</reference>
<sequence>MHCCGSRNRPDSLTMSGLYDPEHIELESSLGYYLTKARQALVERLDRALGPLELTAQQISVILLLARGYARTPFELSRKLSYDSGSMTRMLDRLEKKGFVARARSELDRRVIELALTERGAQAAQALPALIATELNAQLEGFSAGELALLTDLLRRFIANAPGAADSACAASIAEPPPGKR</sequence>